<dbReference type="SMART" id="SM00214">
    <property type="entry name" value="VWC"/>
    <property type="match status" value="3"/>
</dbReference>
<dbReference type="InParanoid" id="I3JNL2"/>
<feature type="region of interest" description="Disordered" evidence="6">
    <location>
        <begin position="323"/>
        <end position="354"/>
    </location>
</feature>
<dbReference type="Pfam" id="PF08742">
    <property type="entry name" value="C8"/>
    <property type="match status" value="1"/>
</dbReference>
<evidence type="ECO:0000256" key="1">
    <source>
        <dbReference type="ARBA" id="ARBA00022702"/>
    </source>
</evidence>
<keyword evidence="2" id="KW-0677">Repeat</keyword>
<evidence type="ECO:0000313" key="11">
    <source>
        <dbReference type="Proteomes" id="UP000005207"/>
    </source>
</evidence>
<dbReference type="PROSITE" id="PS50184">
    <property type="entry name" value="VWFC_2"/>
    <property type="match status" value="2"/>
</dbReference>
<evidence type="ECO:0000259" key="9">
    <source>
        <dbReference type="PROSITE" id="PS51233"/>
    </source>
</evidence>
<dbReference type="OMA" id="ITNGTCC"/>
<feature type="compositionally biased region" description="Polar residues" evidence="6">
    <location>
        <begin position="208"/>
        <end position="219"/>
    </location>
</feature>
<feature type="compositionally biased region" description="Low complexity" evidence="6">
    <location>
        <begin position="406"/>
        <end position="417"/>
    </location>
</feature>
<dbReference type="HOGENOM" id="CLU_008015_0_0_1"/>
<feature type="region of interest" description="Disordered" evidence="6">
    <location>
        <begin position="110"/>
        <end position="144"/>
    </location>
</feature>
<dbReference type="Ensembl" id="ENSONIT00000010465.2">
    <property type="protein sequence ID" value="ENSONIP00000010456.2"/>
    <property type="gene ID" value="ENSONIG00000008311.2"/>
</dbReference>
<dbReference type="Gene3D" id="2.10.25.10">
    <property type="entry name" value="Laminin"/>
    <property type="match status" value="1"/>
</dbReference>
<dbReference type="InterPro" id="IPR036084">
    <property type="entry name" value="Ser_inhib-like_sf"/>
</dbReference>
<dbReference type="SMART" id="SM00832">
    <property type="entry name" value="C8"/>
    <property type="match status" value="1"/>
</dbReference>
<feature type="disulfide bond" evidence="5">
    <location>
        <begin position="1423"/>
        <end position="1472"/>
    </location>
</feature>
<evidence type="ECO:0000256" key="6">
    <source>
        <dbReference type="SAM" id="MobiDB-lite"/>
    </source>
</evidence>
<dbReference type="GO" id="GO:0031012">
    <property type="term" value="C:extracellular matrix"/>
    <property type="evidence" value="ECO:0007669"/>
    <property type="project" value="TreeGrafter"/>
</dbReference>
<name>I3JNL2_ORENI</name>
<evidence type="ECO:0000256" key="3">
    <source>
        <dbReference type="ARBA" id="ARBA00023157"/>
    </source>
</evidence>
<feature type="compositionally biased region" description="Polar residues" evidence="6">
    <location>
        <begin position="1253"/>
        <end position="1275"/>
    </location>
</feature>
<evidence type="ECO:0008006" key="12">
    <source>
        <dbReference type="Google" id="ProtNLM"/>
    </source>
</evidence>
<dbReference type="Proteomes" id="UP000005207">
    <property type="component" value="Linkage group LG1"/>
</dbReference>
<dbReference type="InterPro" id="IPR050780">
    <property type="entry name" value="Mucin_vWF_Thrombospondin_sf"/>
</dbReference>
<feature type="domain" description="VWFD" evidence="9">
    <location>
        <begin position="786"/>
        <end position="964"/>
    </location>
</feature>
<feature type="region of interest" description="Disordered" evidence="6">
    <location>
        <begin position="268"/>
        <end position="300"/>
    </location>
</feature>
<dbReference type="PROSITE" id="PS51233">
    <property type="entry name" value="VWFD"/>
    <property type="match status" value="1"/>
</dbReference>
<feature type="compositionally biased region" description="Low complexity" evidence="6">
    <location>
        <begin position="323"/>
        <end position="338"/>
    </location>
</feature>
<dbReference type="GeneTree" id="ENSGT00940000163235"/>
<feature type="domain" description="CTCK" evidence="7">
    <location>
        <begin position="1401"/>
        <end position="1496"/>
    </location>
</feature>
<dbReference type="Pfam" id="PF00094">
    <property type="entry name" value="VWD"/>
    <property type="match status" value="1"/>
</dbReference>
<dbReference type="InterPro" id="IPR018245">
    <property type="entry name" value="Gonadotropin_bsu_CS"/>
</dbReference>
<dbReference type="SMART" id="SM00041">
    <property type="entry name" value="CT"/>
    <property type="match status" value="1"/>
</dbReference>
<dbReference type="PROSITE" id="PS00261">
    <property type="entry name" value="GLYCO_HORMONE_BETA_1"/>
    <property type="match status" value="1"/>
</dbReference>
<feature type="compositionally biased region" description="Polar residues" evidence="6">
    <location>
        <begin position="339"/>
        <end position="354"/>
    </location>
</feature>
<dbReference type="GO" id="GO:0005179">
    <property type="term" value="F:hormone activity"/>
    <property type="evidence" value="ECO:0007669"/>
    <property type="project" value="UniProtKB-KW"/>
</dbReference>
<dbReference type="PANTHER" id="PTHR11339:SF384">
    <property type="entry name" value="MUCIN-2"/>
    <property type="match status" value="1"/>
</dbReference>
<feature type="compositionally biased region" description="Polar residues" evidence="6">
    <location>
        <begin position="129"/>
        <end position="144"/>
    </location>
</feature>
<dbReference type="GO" id="GO:0005615">
    <property type="term" value="C:extracellular space"/>
    <property type="evidence" value="ECO:0007669"/>
    <property type="project" value="TreeGrafter"/>
</dbReference>
<evidence type="ECO:0000259" key="8">
    <source>
        <dbReference type="PROSITE" id="PS50184"/>
    </source>
</evidence>
<protein>
    <recommendedName>
        <fullName evidence="12">Mucin 2, oligomeric mucus/gel-forming</fullName>
    </recommendedName>
</protein>
<gene>
    <name evidence="10" type="primary">LOC102080419</name>
</gene>
<feature type="region of interest" description="Disordered" evidence="6">
    <location>
        <begin position="1233"/>
        <end position="1275"/>
    </location>
</feature>
<sequence length="1509" mass="157666">MTTKTPKIVTTGPTTFSTTAIVETTTTVPHVETTGQGSTTVTSKPSVSTEITSGPFTTTKGTAATPTETTAFESTTATIMTTKTPKIVTSGPTTSSTTAVVETTTTVPHVETTGQGSTTVTSKPSVSTEITSGPFTTTKGTAATPAQTTAFESTTATIMTTKTPKIVTTGPTTSSTTAIVETTTTVPHVETTGQGSTTVTSKPSVSTEITSGPFTTTKGTVATPAQTTAFESTTATVMTTKTPKIVTSGPTTSSVTAVVETTTTVPNVKTTGQGSTTVTSKPSVSTEITSGPFTTTKGTAATPTETTAFESTTATTVPHVETTAQGSTTVTSKPSVSTEITSGPFTTTKGTAATPAQTTAFESTTATVMTTKTPKIVTSGPTTSSTTAVVEITSTVPNIKTTGQGSTTVTSKPSVSTEITSGPFTTTEGTAATPTETTAFESTTATIMTTKTPKLVTTGPTTSSTTAFVESTTTVPHVETTGQGSTTVTSKPSVSTEITSGPFTTTEGTAPTPAQTTAFESTTATIMTTKTPKIVTTGPTTSSTTAASTLAVVTGSSFSSTVITNPSVLNTTILPSTSRGTTSIAPITETLPGSTTVYTTSVNPSVTTTTVASPSPLNTTSTLCVCIVNGASHHAGDLVYNVTDGLGWCYAAICNASCEIETQSSPCPVTPSVPTTAHSTTTVFSTTTKATISSSVPLTTTIPASFTSSTSITSSTQNACNDVYPPRQNGESWDAGNCTTATCINGKIIMMPTVCPTMQQPICTNGRSAAKISDDDGCCPHYECRCVCSIWCGSHYLTFDGESYNFNENCSYYLVKEIIAKYNLTIVVNRDCDPSNSTFCPKALTVAYKSFKVVLTQLTSSGVSTNVVFVNQQKIYPAYSNSVLHITSTDIITTLELQDISAKIVYSGSSFSIDLPYSLFEGNTEGQCGTCDNSQSNECRSPNGQVGSCSDTAGEWQVPDTPCVIPTTPPTPRTTSNPPHSTPPVCKPAICDLLTSSLFAPCHTVVPPGPFVTSCVFDNCNLGKNSCCSLEAYATECSNEGICIDWRNATNGLCEHKCPSNKVYMPCGPSVEPTCNNGYNMAYQTAASSNDTKEGCFCPHGTTLFNTVHDICVDTCACVGPDGKPKQLGETWTSDCQTCVCDKDSMSVQCEPVQCQSVQRPNCSEPGQQLVNNTVNCCTTQSCECNINLCPAPPTCLPGFQLSITNGTCCLSYKCVPKGVCVYNMTEYKPGAKIPTPDTLSEPPLEAPEAQSMAEQPSVTTTAPSGAGETSTMSESFTPGPCQECYCGPEMDPVTKLNVITCEPVICNKNCSAGYEYQTEPGKCCGTCVQTDCIFTTTDNVTVHVIEVNSSYIPPNNKCVQYTCEKLNGQLVTKETKTTCPPFNPLDCEPGTETTDANGCCKTCNISLCKTQKEQRIIELNNCKSAQPVNITYCAGHCDSFSMYSMAANTMVHNCECCQEATTSVEQVELTCADGSKLQHSYTMAQSCQCIKTECVEGTTPKPQRRRRR</sequence>
<evidence type="ECO:0000256" key="2">
    <source>
        <dbReference type="ARBA" id="ARBA00022737"/>
    </source>
</evidence>
<feature type="compositionally biased region" description="Polar residues" evidence="6">
    <location>
        <begin position="497"/>
        <end position="512"/>
    </location>
</feature>
<feature type="region of interest" description="Disordered" evidence="6">
    <location>
        <begin position="31"/>
        <end position="63"/>
    </location>
</feature>
<feature type="region of interest" description="Disordered" evidence="6">
    <location>
        <begin position="189"/>
        <end position="219"/>
    </location>
</feature>
<feature type="compositionally biased region" description="Low complexity" evidence="6">
    <location>
        <begin position="485"/>
        <end position="496"/>
    </location>
</feature>
<dbReference type="PROSITE" id="PS01185">
    <property type="entry name" value="CTCK_1"/>
    <property type="match status" value="1"/>
</dbReference>
<organism evidence="10 11">
    <name type="scientific">Oreochromis niloticus</name>
    <name type="common">Nile tilapia</name>
    <name type="synonym">Tilapia nilotica</name>
    <dbReference type="NCBI Taxonomy" id="8128"/>
    <lineage>
        <taxon>Eukaryota</taxon>
        <taxon>Metazoa</taxon>
        <taxon>Chordata</taxon>
        <taxon>Craniata</taxon>
        <taxon>Vertebrata</taxon>
        <taxon>Euteleostomi</taxon>
        <taxon>Actinopterygii</taxon>
        <taxon>Neopterygii</taxon>
        <taxon>Teleostei</taxon>
        <taxon>Neoteleostei</taxon>
        <taxon>Acanthomorphata</taxon>
        <taxon>Ovalentaria</taxon>
        <taxon>Cichlomorphae</taxon>
        <taxon>Cichliformes</taxon>
        <taxon>Cichlidae</taxon>
        <taxon>African cichlids</taxon>
        <taxon>Pseudocrenilabrinae</taxon>
        <taxon>Oreochromini</taxon>
        <taxon>Oreochromis</taxon>
    </lineage>
</organism>
<feature type="domain" description="VWFC" evidence="8">
    <location>
        <begin position="1268"/>
        <end position="1329"/>
    </location>
</feature>
<dbReference type="InterPro" id="IPR006207">
    <property type="entry name" value="Cys_knot_C"/>
</dbReference>
<evidence type="ECO:0000259" key="7">
    <source>
        <dbReference type="PROSITE" id="PS01225"/>
    </source>
</evidence>
<dbReference type="SUPFAM" id="SSF57567">
    <property type="entry name" value="Serine protease inhibitors"/>
    <property type="match status" value="1"/>
</dbReference>
<dbReference type="InterPro" id="IPR001846">
    <property type="entry name" value="VWF_type-D"/>
</dbReference>
<feature type="disulfide bond" evidence="5">
    <location>
        <begin position="1438"/>
        <end position="1490"/>
    </location>
</feature>
<feature type="region of interest" description="Disordered" evidence="6">
    <location>
        <begin position="477"/>
        <end position="512"/>
    </location>
</feature>
<keyword evidence="3 5" id="KW-1015">Disulfide bond</keyword>
<feature type="compositionally biased region" description="Low complexity" evidence="6">
    <location>
        <begin position="110"/>
        <end position="128"/>
    </location>
</feature>
<keyword evidence="1" id="KW-0372">Hormone</keyword>
<reference evidence="10" key="2">
    <citation type="submission" date="2025-08" db="UniProtKB">
        <authorList>
            <consortium name="Ensembl"/>
        </authorList>
    </citation>
    <scope>IDENTIFICATION</scope>
</reference>
<evidence type="ECO:0000256" key="5">
    <source>
        <dbReference type="PROSITE-ProRule" id="PRU00039"/>
    </source>
</evidence>
<dbReference type="PROSITE" id="PS01225">
    <property type="entry name" value="CTCK_2"/>
    <property type="match status" value="1"/>
</dbReference>
<dbReference type="InterPro" id="IPR001007">
    <property type="entry name" value="VWF_dom"/>
</dbReference>
<reference evidence="11" key="1">
    <citation type="submission" date="2012-01" db="EMBL/GenBank/DDBJ databases">
        <title>The Genome Sequence of Oreochromis niloticus (Nile Tilapia).</title>
        <authorList>
            <consortium name="Broad Institute Genome Assembly Team"/>
            <consortium name="Broad Institute Sequencing Platform"/>
            <person name="Di Palma F."/>
            <person name="Johnson J."/>
            <person name="Lander E.S."/>
            <person name="Lindblad-Toh K."/>
        </authorList>
    </citation>
    <scope>NUCLEOTIDE SEQUENCE [LARGE SCALE GENOMIC DNA]</scope>
</reference>
<keyword evidence="4" id="KW-0325">Glycoprotein</keyword>
<dbReference type="SMART" id="SM00216">
    <property type="entry name" value="VWD"/>
    <property type="match status" value="1"/>
</dbReference>
<accession>I3JNL2</accession>
<evidence type="ECO:0000256" key="4">
    <source>
        <dbReference type="ARBA" id="ARBA00023180"/>
    </source>
</evidence>
<evidence type="ECO:0000313" key="10">
    <source>
        <dbReference type="Ensembl" id="ENSONIP00000010456.2"/>
    </source>
</evidence>
<dbReference type="PROSITE" id="PS01208">
    <property type="entry name" value="VWFC_1"/>
    <property type="match status" value="1"/>
</dbReference>
<comment type="caution">
    <text evidence="5">Lacks conserved residue(s) required for the propagation of feature annotation.</text>
</comment>
<feature type="region of interest" description="Disordered" evidence="6">
    <location>
        <begin position="401"/>
        <end position="431"/>
    </location>
</feature>
<dbReference type="STRING" id="8128.ENSONIP00000010456"/>
<keyword evidence="11" id="KW-1185">Reference proteome</keyword>
<feature type="domain" description="VWFC" evidence="8">
    <location>
        <begin position="1116"/>
        <end position="1184"/>
    </location>
</feature>
<feature type="disulfide bond" evidence="5">
    <location>
        <begin position="1434"/>
        <end position="1488"/>
    </location>
</feature>
<dbReference type="InterPro" id="IPR014853">
    <property type="entry name" value="VWF/SSPO/ZAN-like_Cys-rich_dom"/>
</dbReference>
<feature type="compositionally biased region" description="Low complexity" evidence="6">
    <location>
        <begin position="189"/>
        <end position="207"/>
    </location>
</feature>
<proteinExistence type="predicted"/>
<reference evidence="10" key="3">
    <citation type="submission" date="2025-09" db="UniProtKB">
        <authorList>
            <consortium name="Ensembl"/>
        </authorList>
    </citation>
    <scope>IDENTIFICATION</scope>
</reference>
<feature type="compositionally biased region" description="Low complexity" evidence="6">
    <location>
        <begin position="31"/>
        <end position="49"/>
    </location>
</feature>
<dbReference type="PANTHER" id="PTHR11339">
    <property type="entry name" value="EXTRACELLULAR MATRIX GLYCOPROTEIN RELATED"/>
    <property type="match status" value="1"/>
</dbReference>